<name>A0A0C2RU94_AMAMK</name>
<organism evidence="2 3">
    <name type="scientific">Amanita muscaria (strain Koide BX008)</name>
    <dbReference type="NCBI Taxonomy" id="946122"/>
    <lineage>
        <taxon>Eukaryota</taxon>
        <taxon>Fungi</taxon>
        <taxon>Dikarya</taxon>
        <taxon>Basidiomycota</taxon>
        <taxon>Agaricomycotina</taxon>
        <taxon>Agaricomycetes</taxon>
        <taxon>Agaricomycetidae</taxon>
        <taxon>Agaricales</taxon>
        <taxon>Pluteineae</taxon>
        <taxon>Amanitaceae</taxon>
        <taxon>Amanita</taxon>
    </lineage>
</organism>
<sequence>MGQGTAKKWKEEAKRARMQRVVSSSSAAAVDSAINTDAQGVRPRRGRKPKVPVNQIPDETQGAVPEVSAYSALSAAKSIETGLTQTDSILHPHDDHGQDQVVKEILHRVHIDNISQERSKFGSSGGILDEEISNESESDLESRLAGLQKAMHKKPKPPKQTKGKKRVADEIHDSEDENGEQITCNSKNRAHTTS</sequence>
<accession>A0A0C2RU94</accession>
<feature type="compositionally biased region" description="Polar residues" evidence="1">
    <location>
        <begin position="180"/>
        <end position="194"/>
    </location>
</feature>
<evidence type="ECO:0000313" key="2">
    <source>
        <dbReference type="EMBL" id="KIL53810.1"/>
    </source>
</evidence>
<protein>
    <submittedName>
        <fullName evidence="2">Uncharacterized protein</fullName>
    </submittedName>
</protein>
<feature type="compositionally biased region" description="Low complexity" evidence="1">
    <location>
        <begin position="21"/>
        <end position="33"/>
    </location>
</feature>
<proteinExistence type="predicted"/>
<feature type="region of interest" description="Disordered" evidence="1">
    <location>
        <begin position="1"/>
        <end position="62"/>
    </location>
</feature>
<gene>
    <name evidence="2" type="ORF">M378DRAFT_19530</name>
</gene>
<dbReference type="Proteomes" id="UP000054549">
    <property type="component" value="Unassembled WGS sequence"/>
</dbReference>
<feature type="region of interest" description="Disordered" evidence="1">
    <location>
        <begin position="117"/>
        <end position="194"/>
    </location>
</feature>
<evidence type="ECO:0000313" key="3">
    <source>
        <dbReference type="Proteomes" id="UP000054549"/>
    </source>
</evidence>
<keyword evidence="3" id="KW-1185">Reference proteome</keyword>
<dbReference type="EMBL" id="KN819255">
    <property type="protein sequence ID" value="KIL53810.1"/>
    <property type="molecule type" value="Genomic_DNA"/>
</dbReference>
<evidence type="ECO:0000256" key="1">
    <source>
        <dbReference type="SAM" id="MobiDB-lite"/>
    </source>
</evidence>
<feature type="compositionally biased region" description="Acidic residues" evidence="1">
    <location>
        <begin position="128"/>
        <end position="139"/>
    </location>
</feature>
<dbReference type="AlphaFoldDB" id="A0A0C2RU94"/>
<feature type="compositionally biased region" description="Basic residues" evidence="1">
    <location>
        <begin position="150"/>
        <end position="165"/>
    </location>
</feature>
<dbReference type="HOGENOM" id="CLU_1402104_0_0_1"/>
<dbReference type="InParanoid" id="A0A0C2RU94"/>
<reference evidence="2 3" key="1">
    <citation type="submission" date="2014-04" db="EMBL/GenBank/DDBJ databases">
        <title>Evolutionary Origins and Diversification of the Mycorrhizal Mutualists.</title>
        <authorList>
            <consortium name="DOE Joint Genome Institute"/>
            <consortium name="Mycorrhizal Genomics Consortium"/>
            <person name="Kohler A."/>
            <person name="Kuo A."/>
            <person name="Nagy L.G."/>
            <person name="Floudas D."/>
            <person name="Copeland A."/>
            <person name="Barry K.W."/>
            <person name="Cichocki N."/>
            <person name="Veneault-Fourrey C."/>
            <person name="LaButti K."/>
            <person name="Lindquist E.A."/>
            <person name="Lipzen A."/>
            <person name="Lundell T."/>
            <person name="Morin E."/>
            <person name="Murat C."/>
            <person name="Riley R."/>
            <person name="Ohm R."/>
            <person name="Sun H."/>
            <person name="Tunlid A."/>
            <person name="Henrissat B."/>
            <person name="Grigoriev I.V."/>
            <person name="Hibbett D.S."/>
            <person name="Martin F."/>
        </authorList>
    </citation>
    <scope>NUCLEOTIDE SEQUENCE [LARGE SCALE GENOMIC DNA]</scope>
    <source>
        <strain evidence="2 3">Koide BX008</strain>
    </source>
</reference>